<dbReference type="Pfam" id="PF00069">
    <property type="entry name" value="Pkinase"/>
    <property type="match status" value="1"/>
</dbReference>
<dbReference type="Proteomes" id="UP001530400">
    <property type="component" value="Unassembled WGS sequence"/>
</dbReference>
<gene>
    <name evidence="3" type="ORF">ACHAWO_007291</name>
</gene>
<evidence type="ECO:0000313" key="3">
    <source>
        <dbReference type="EMBL" id="KAL3767348.1"/>
    </source>
</evidence>
<feature type="region of interest" description="Disordered" evidence="1">
    <location>
        <begin position="548"/>
        <end position="596"/>
    </location>
</feature>
<feature type="region of interest" description="Disordered" evidence="1">
    <location>
        <begin position="1"/>
        <end position="30"/>
    </location>
</feature>
<dbReference type="InterPro" id="IPR045269">
    <property type="entry name" value="Atg1-like"/>
</dbReference>
<dbReference type="PANTHER" id="PTHR24348:SF72">
    <property type="entry name" value="SERINE_THREONINE PROTEIN KINASE"/>
    <property type="match status" value="1"/>
</dbReference>
<reference evidence="3 4" key="1">
    <citation type="submission" date="2024-10" db="EMBL/GenBank/DDBJ databases">
        <title>Updated reference genomes for cyclostephanoid diatoms.</title>
        <authorList>
            <person name="Roberts W.R."/>
            <person name="Alverson A.J."/>
        </authorList>
    </citation>
    <scope>NUCLEOTIDE SEQUENCE [LARGE SCALE GENOMIC DNA]</scope>
    <source>
        <strain evidence="3 4">AJA010-31</strain>
    </source>
</reference>
<dbReference type="EMBL" id="JALLPJ020001369">
    <property type="protein sequence ID" value="KAL3767348.1"/>
    <property type="molecule type" value="Genomic_DNA"/>
</dbReference>
<organism evidence="3 4">
    <name type="scientific">Cyclotella atomus</name>
    <dbReference type="NCBI Taxonomy" id="382360"/>
    <lineage>
        <taxon>Eukaryota</taxon>
        <taxon>Sar</taxon>
        <taxon>Stramenopiles</taxon>
        <taxon>Ochrophyta</taxon>
        <taxon>Bacillariophyta</taxon>
        <taxon>Coscinodiscophyceae</taxon>
        <taxon>Thalassiosirophycidae</taxon>
        <taxon>Stephanodiscales</taxon>
        <taxon>Stephanodiscaceae</taxon>
        <taxon>Cyclotella</taxon>
    </lineage>
</organism>
<dbReference type="InterPro" id="IPR008271">
    <property type="entry name" value="Ser/Thr_kinase_AS"/>
</dbReference>
<dbReference type="PROSITE" id="PS00108">
    <property type="entry name" value="PROTEIN_KINASE_ST"/>
    <property type="match status" value="1"/>
</dbReference>
<dbReference type="PROSITE" id="PS50011">
    <property type="entry name" value="PROTEIN_KINASE_DOM"/>
    <property type="match status" value="1"/>
</dbReference>
<dbReference type="Gene3D" id="3.30.200.20">
    <property type="entry name" value="Phosphorylase Kinase, domain 1"/>
    <property type="match status" value="1"/>
</dbReference>
<keyword evidence="4" id="KW-1185">Reference proteome</keyword>
<feature type="domain" description="Protein kinase" evidence="2">
    <location>
        <begin position="75"/>
        <end position="484"/>
    </location>
</feature>
<dbReference type="AlphaFoldDB" id="A0ABD3MWM4"/>
<proteinExistence type="predicted"/>
<feature type="compositionally biased region" description="Basic and acidic residues" evidence="1">
    <location>
        <begin position="550"/>
        <end position="560"/>
    </location>
</feature>
<evidence type="ECO:0000313" key="4">
    <source>
        <dbReference type="Proteomes" id="UP001530400"/>
    </source>
</evidence>
<sequence length="613" mass="69474">MATGHVVLPQQPGLADPKGKSPPIKHGKSYKKLLSRGESMASLSSFTSRESVNSDPGQVVEVGNLRFLKDEEMEGGQSSILGRGSFAMVRLAWRKTPARRLSSISDVSEAVGESFASSMDISTPNQETELNVKNFPQFDATPQKSTKEELVAVKIFHKSILRDCKTMSQDSSHHLQVRTALENVEREIAVMKMLQHPNLVSLYEVIDSEEMEKLYMVIEYIPLGEIMSYVPKTDRYKRRERREGEPELRGVTKEGYFDEEHCALYFVDLLHGLAHLHRHHICHRDLKPENILLDVRGYVKISDFGVSHLFEDEESSVGRASVDLATPSYESRRPARLSRRESDAAAMMKSMSNIGKLSKTEGTWCFWLVYNMLPRALCSLRYACDMWAAGICLYIFATGKIPFFSGEEYIQFGWYQLPRFVTHILFLSSSEIPLVLFDMIAEAKLPDMKSLGLSGTLIVLLKKVLAKDPSNRAGVGDCLQHQFCTAAREQRLRELGDEVERLDENLIVPQRHDLQQALSVTKRSSAQDIASKFSQRLSLVRKHFSSSRSISREDSDENKKQIRRRSQRQRTSLNSFSKQEMMEDDTPDQNGQPILIPQDSTVSLTKSLVCTIQ</sequence>
<evidence type="ECO:0000256" key="1">
    <source>
        <dbReference type="SAM" id="MobiDB-lite"/>
    </source>
</evidence>
<dbReference type="PANTHER" id="PTHR24348">
    <property type="entry name" value="SERINE/THREONINE-PROTEIN KINASE UNC-51-RELATED"/>
    <property type="match status" value="1"/>
</dbReference>
<evidence type="ECO:0000259" key="2">
    <source>
        <dbReference type="PROSITE" id="PS50011"/>
    </source>
</evidence>
<dbReference type="InterPro" id="IPR000719">
    <property type="entry name" value="Prot_kinase_dom"/>
</dbReference>
<dbReference type="Gene3D" id="1.10.510.10">
    <property type="entry name" value="Transferase(Phosphotransferase) domain 1"/>
    <property type="match status" value="1"/>
</dbReference>
<name>A0ABD3MWM4_9STRA</name>
<comment type="caution">
    <text evidence="3">The sequence shown here is derived from an EMBL/GenBank/DDBJ whole genome shotgun (WGS) entry which is preliminary data.</text>
</comment>
<dbReference type="InterPro" id="IPR011009">
    <property type="entry name" value="Kinase-like_dom_sf"/>
</dbReference>
<dbReference type="SUPFAM" id="SSF56112">
    <property type="entry name" value="Protein kinase-like (PK-like)"/>
    <property type="match status" value="1"/>
</dbReference>
<dbReference type="SMART" id="SM00220">
    <property type="entry name" value="S_TKc"/>
    <property type="match status" value="1"/>
</dbReference>
<protein>
    <recommendedName>
        <fullName evidence="2">Protein kinase domain-containing protein</fullName>
    </recommendedName>
</protein>
<accession>A0ABD3MWM4</accession>